<dbReference type="EMBL" id="JAFBCV010000020">
    <property type="protein sequence ID" value="MBM7841035.1"/>
    <property type="molecule type" value="Genomic_DNA"/>
</dbReference>
<reference evidence="1" key="1">
    <citation type="submission" date="2021-01" db="EMBL/GenBank/DDBJ databases">
        <title>Genomic Encyclopedia of Type Strains, Phase IV (KMG-IV): sequencing the most valuable type-strain genomes for metagenomic binning, comparative biology and taxonomic classification.</title>
        <authorList>
            <person name="Goeker M."/>
        </authorList>
    </citation>
    <scope>NUCLEOTIDE SEQUENCE</scope>
    <source>
        <strain evidence="1">DSM 21943</strain>
    </source>
</reference>
<dbReference type="RefSeq" id="WP_204468958.1">
    <property type="nucleotide sequence ID" value="NZ_JAFBCV010000020.1"/>
</dbReference>
<accession>A0ABS2T203</accession>
<dbReference type="Proteomes" id="UP001179280">
    <property type="component" value="Unassembled WGS sequence"/>
</dbReference>
<comment type="caution">
    <text evidence="1">The sequence shown here is derived from an EMBL/GenBank/DDBJ whole genome shotgun (WGS) entry which is preliminary data.</text>
</comment>
<keyword evidence="2" id="KW-1185">Reference proteome</keyword>
<gene>
    <name evidence="1" type="ORF">JOC54_004334</name>
</gene>
<name>A0ABS2T203_9BACI</name>
<protein>
    <submittedName>
        <fullName evidence="1">Uncharacterized protein</fullName>
    </submittedName>
</protein>
<organism evidence="1 2">
    <name type="scientific">Shouchella xiaoxiensis</name>
    <dbReference type="NCBI Taxonomy" id="766895"/>
    <lineage>
        <taxon>Bacteria</taxon>
        <taxon>Bacillati</taxon>
        <taxon>Bacillota</taxon>
        <taxon>Bacilli</taxon>
        <taxon>Bacillales</taxon>
        <taxon>Bacillaceae</taxon>
        <taxon>Shouchella</taxon>
    </lineage>
</organism>
<evidence type="ECO:0000313" key="1">
    <source>
        <dbReference type="EMBL" id="MBM7841035.1"/>
    </source>
</evidence>
<sequence>MKKQLLFVSMMFLIGWAIAYTFTYNGHFNTQWQHTNRLKTCLLENAILYEQRSATLFIQEDALEDATDLCLPDS</sequence>
<evidence type="ECO:0000313" key="2">
    <source>
        <dbReference type="Proteomes" id="UP001179280"/>
    </source>
</evidence>
<proteinExistence type="predicted"/>